<sequence>MGGNDGSSPPSSSRSPPMPWRVHSIEVLDDFRLRVRFLDGLEGIVALGGLVGSPTAGVFAVLADPALFAQAFVHYGAVTWPGDLDLAPDAMYRAIKASGEWAPS</sequence>
<dbReference type="STRING" id="269796.Rru_A1000"/>
<dbReference type="PATRIC" id="fig|269796.9.peg.1055"/>
<dbReference type="EnsemblBacteria" id="ABC21801">
    <property type="protein sequence ID" value="ABC21801"/>
    <property type="gene ID" value="Rru_A1000"/>
</dbReference>
<evidence type="ECO:0000313" key="2">
    <source>
        <dbReference type="Proteomes" id="UP000001929"/>
    </source>
</evidence>
<proteinExistence type="predicted"/>
<reference evidence="1 2" key="1">
    <citation type="journal article" date="2011" name="Stand. Genomic Sci.">
        <title>Complete genome sequence of Rhodospirillum rubrum type strain (S1).</title>
        <authorList>
            <person name="Munk A.C."/>
            <person name="Copeland A."/>
            <person name="Lucas S."/>
            <person name="Lapidus A."/>
            <person name="Del Rio T.G."/>
            <person name="Barry K."/>
            <person name="Detter J.C."/>
            <person name="Hammon N."/>
            <person name="Israni S."/>
            <person name="Pitluck S."/>
            <person name="Brettin T."/>
            <person name="Bruce D."/>
            <person name="Han C."/>
            <person name="Tapia R."/>
            <person name="Gilna P."/>
            <person name="Schmutz J."/>
            <person name="Larimer F."/>
            <person name="Land M."/>
            <person name="Kyrpides N.C."/>
            <person name="Mavromatis K."/>
            <person name="Richardson P."/>
            <person name="Rohde M."/>
            <person name="Goker M."/>
            <person name="Klenk H.P."/>
            <person name="Zhang Y."/>
            <person name="Roberts G.P."/>
            <person name="Reslewic S."/>
            <person name="Schwartz D.C."/>
        </authorList>
    </citation>
    <scope>NUCLEOTIDE SEQUENCE [LARGE SCALE GENOMIC DNA]</scope>
    <source>
        <strain evidence="2">ATCC 11170 / ATH 1.1.1 / DSM 467 / LMG 4362 / NCIMB 8255 / S1</strain>
    </source>
</reference>
<keyword evidence="2" id="KW-1185">Reference proteome</keyword>
<name>Q2RVP4_RHORT</name>
<dbReference type="SUPFAM" id="SSF143880">
    <property type="entry name" value="NE0471 N-terminal domain-like"/>
    <property type="match status" value="1"/>
</dbReference>
<dbReference type="KEGG" id="rru:Rru_A1000"/>
<dbReference type="AlphaFoldDB" id="Q2RVP4"/>
<dbReference type="Gene3D" id="3.30.2020.10">
    <property type="entry name" value="NE0471-like N-terminal domain"/>
    <property type="match status" value="1"/>
</dbReference>
<organism evidence="1 2">
    <name type="scientific">Rhodospirillum rubrum (strain ATCC 11170 / ATH 1.1.1 / DSM 467 / LMG 4362 / NCIMB 8255 / S1)</name>
    <dbReference type="NCBI Taxonomy" id="269796"/>
    <lineage>
        <taxon>Bacteria</taxon>
        <taxon>Pseudomonadati</taxon>
        <taxon>Pseudomonadota</taxon>
        <taxon>Alphaproteobacteria</taxon>
        <taxon>Rhodospirillales</taxon>
        <taxon>Rhodospirillaceae</taxon>
        <taxon>Rhodospirillum</taxon>
    </lineage>
</organism>
<evidence type="ECO:0000313" key="1">
    <source>
        <dbReference type="EMBL" id="ABC21801.1"/>
    </source>
</evidence>
<protein>
    <recommendedName>
        <fullName evidence="3">DUF2442 domain-containing protein</fullName>
    </recommendedName>
</protein>
<dbReference type="InterPro" id="IPR036782">
    <property type="entry name" value="NE0471-like_N"/>
</dbReference>
<dbReference type="HOGENOM" id="CLU_153045_1_0_5"/>
<dbReference type="Pfam" id="PF10387">
    <property type="entry name" value="DUF2442"/>
    <property type="match status" value="1"/>
</dbReference>
<dbReference type="Proteomes" id="UP000001929">
    <property type="component" value="Chromosome"/>
</dbReference>
<dbReference type="EMBL" id="CP000230">
    <property type="protein sequence ID" value="ABC21801.1"/>
    <property type="molecule type" value="Genomic_DNA"/>
</dbReference>
<dbReference type="InterPro" id="IPR018841">
    <property type="entry name" value="DUF2442"/>
</dbReference>
<evidence type="ECO:0008006" key="3">
    <source>
        <dbReference type="Google" id="ProtNLM"/>
    </source>
</evidence>
<accession>Q2RVP4</accession>
<gene>
    <name evidence="1" type="ordered locus">Rru_A1000</name>
</gene>
<dbReference type="eggNOG" id="ENOG50336A8">
    <property type="taxonomic scope" value="Bacteria"/>
</dbReference>